<dbReference type="EMBL" id="MU826521">
    <property type="protein sequence ID" value="KAJ7375728.1"/>
    <property type="molecule type" value="Genomic_DNA"/>
</dbReference>
<dbReference type="Proteomes" id="UP001163046">
    <property type="component" value="Unassembled WGS sequence"/>
</dbReference>
<reference evidence="2" key="1">
    <citation type="submission" date="2023-01" db="EMBL/GenBank/DDBJ databases">
        <title>Genome assembly of the deep-sea coral Lophelia pertusa.</title>
        <authorList>
            <person name="Herrera S."/>
            <person name="Cordes E."/>
        </authorList>
    </citation>
    <scope>NUCLEOTIDE SEQUENCE</scope>
    <source>
        <strain evidence="2">USNM1676648</strain>
        <tissue evidence="2">Polyp</tissue>
    </source>
</reference>
<sequence length="77" mass="7837">TCGAGPRLTDSEPSHLSQVNSSAPLQIPWSLANNVPYRMASAETGHSTSSAGGSMLSASASLSIRRLGGVVIQANKV</sequence>
<evidence type="ECO:0000313" key="2">
    <source>
        <dbReference type="EMBL" id="KAJ7375728.1"/>
    </source>
</evidence>
<protein>
    <submittedName>
        <fullName evidence="2">Uncharacterized protein</fullName>
    </submittedName>
</protein>
<gene>
    <name evidence="2" type="ORF">OS493_039269</name>
</gene>
<comment type="caution">
    <text evidence="2">The sequence shown here is derived from an EMBL/GenBank/DDBJ whole genome shotgun (WGS) entry which is preliminary data.</text>
</comment>
<accession>A0A9W9Z848</accession>
<proteinExistence type="predicted"/>
<name>A0A9W9Z848_9CNID</name>
<feature type="non-terminal residue" evidence="2">
    <location>
        <position position="1"/>
    </location>
</feature>
<evidence type="ECO:0000256" key="1">
    <source>
        <dbReference type="SAM" id="MobiDB-lite"/>
    </source>
</evidence>
<dbReference type="AlphaFoldDB" id="A0A9W9Z848"/>
<feature type="region of interest" description="Disordered" evidence="1">
    <location>
        <begin position="1"/>
        <end position="21"/>
    </location>
</feature>
<keyword evidence="3" id="KW-1185">Reference proteome</keyword>
<evidence type="ECO:0000313" key="3">
    <source>
        <dbReference type="Proteomes" id="UP001163046"/>
    </source>
</evidence>
<organism evidence="2 3">
    <name type="scientific">Desmophyllum pertusum</name>
    <dbReference type="NCBI Taxonomy" id="174260"/>
    <lineage>
        <taxon>Eukaryota</taxon>
        <taxon>Metazoa</taxon>
        <taxon>Cnidaria</taxon>
        <taxon>Anthozoa</taxon>
        <taxon>Hexacorallia</taxon>
        <taxon>Scleractinia</taxon>
        <taxon>Caryophylliina</taxon>
        <taxon>Caryophylliidae</taxon>
        <taxon>Desmophyllum</taxon>
    </lineage>
</organism>